<dbReference type="RefSeq" id="WP_253934982.1">
    <property type="nucleotide sequence ID" value="NZ_JAPVRC010000005.1"/>
</dbReference>
<reference evidence="2" key="1">
    <citation type="journal article" date="2019" name="Int. J. Syst. Evol. Microbiol.">
        <title>The Global Catalogue of Microorganisms (GCM) 10K type strain sequencing project: providing services to taxonomists for standard genome sequencing and annotation.</title>
        <authorList>
            <consortium name="The Broad Institute Genomics Platform"/>
            <consortium name="The Broad Institute Genome Sequencing Center for Infectious Disease"/>
            <person name="Wu L."/>
            <person name="Ma J."/>
        </authorList>
    </citation>
    <scope>NUCLEOTIDE SEQUENCE [LARGE SCALE GENOMIC DNA]</scope>
    <source>
        <strain evidence="2">CCUG 73951</strain>
    </source>
</reference>
<accession>A0ABW2K022</accession>
<name>A0ABW2K022_9BACI</name>
<evidence type="ECO:0000313" key="1">
    <source>
        <dbReference type="EMBL" id="MFC7319510.1"/>
    </source>
</evidence>
<organism evidence="1 2">
    <name type="scientific">Halobacillus campisalis</name>
    <dbReference type="NCBI Taxonomy" id="435909"/>
    <lineage>
        <taxon>Bacteria</taxon>
        <taxon>Bacillati</taxon>
        <taxon>Bacillota</taxon>
        <taxon>Bacilli</taxon>
        <taxon>Bacillales</taxon>
        <taxon>Bacillaceae</taxon>
        <taxon>Halobacillus</taxon>
    </lineage>
</organism>
<dbReference type="Gene3D" id="1.10.287.1100">
    <property type="entry name" value="Sporulation inhibitor A"/>
    <property type="match status" value="1"/>
</dbReference>
<dbReference type="SUPFAM" id="SSF100985">
    <property type="entry name" value="Sporulation inhibitor Sda"/>
    <property type="match status" value="1"/>
</dbReference>
<dbReference type="InterPro" id="IPR015064">
    <property type="entry name" value="Sda"/>
</dbReference>
<dbReference type="GO" id="GO:0004860">
    <property type="term" value="F:protein kinase inhibitor activity"/>
    <property type="evidence" value="ECO:0007669"/>
    <property type="project" value="UniProtKB-KW"/>
</dbReference>
<evidence type="ECO:0000313" key="2">
    <source>
        <dbReference type="Proteomes" id="UP001596494"/>
    </source>
</evidence>
<comment type="caution">
    <text evidence="1">The sequence shown here is derived from an EMBL/GenBank/DDBJ whole genome shotgun (WGS) entry which is preliminary data.</text>
</comment>
<dbReference type="EMBL" id="JBHTBY010000001">
    <property type="protein sequence ID" value="MFC7319510.1"/>
    <property type="molecule type" value="Genomic_DNA"/>
</dbReference>
<dbReference type="Pfam" id="PF08970">
    <property type="entry name" value="Sda"/>
    <property type="match status" value="1"/>
</dbReference>
<protein>
    <submittedName>
        <fullName evidence="1">Sporulation histidine kinase inhibitor Sda</fullName>
    </submittedName>
</protein>
<keyword evidence="1" id="KW-0649">Protein kinase inhibitor</keyword>
<gene>
    <name evidence="1" type="primary">sda</name>
    <name evidence="1" type="ORF">ACFQMN_01255</name>
</gene>
<proteinExistence type="predicted"/>
<dbReference type="InterPro" id="IPR036916">
    <property type="entry name" value="Sda_sf"/>
</dbReference>
<dbReference type="Proteomes" id="UP001596494">
    <property type="component" value="Unassembled WGS sequence"/>
</dbReference>
<keyword evidence="2" id="KW-1185">Reference proteome</keyword>
<sequence>MNLNHLSLRILLTTYRRAVELDLDDEFILWIRKEIEKREQEKQVRAKKANL</sequence>